<evidence type="ECO:0000256" key="4">
    <source>
        <dbReference type="ARBA" id="ARBA00022771"/>
    </source>
</evidence>
<evidence type="ECO:0000256" key="3">
    <source>
        <dbReference type="ARBA" id="ARBA00022723"/>
    </source>
</evidence>
<dbReference type="Pfam" id="PF20173">
    <property type="entry name" value="ZnF_RZ-type"/>
    <property type="match status" value="1"/>
</dbReference>
<keyword evidence="9" id="KW-1185">Reference proteome</keyword>
<dbReference type="InterPro" id="IPR046439">
    <property type="entry name" value="ZF_RZ_dom"/>
</dbReference>
<keyword evidence="4" id="KW-0863">Zinc-finger</keyword>
<dbReference type="PROSITE" id="PS51981">
    <property type="entry name" value="ZF_RZ"/>
    <property type="match status" value="1"/>
</dbReference>
<organism evidence="8 9">
    <name type="scientific">Aspergillus calidoustus</name>
    <dbReference type="NCBI Taxonomy" id="454130"/>
    <lineage>
        <taxon>Eukaryota</taxon>
        <taxon>Fungi</taxon>
        <taxon>Dikarya</taxon>
        <taxon>Ascomycota</taxon>
        <taxon>Pezizomycotina</taxon>
        <taxon>Eurotiomycetes</taxon>
        <taxon>Eurotiomycetidae</taxon>
        <taxon>Eurotiales</taxon>
        <taxon>Aspergillaceae</taxon>
        <taxon>Aspergillus</taxon>
        <taxon>Aspergillus subgen. Nidulantes</taxon>
    </lineage>
</organism>
<dbReference type="OMA" id="MEVLSAM"/>
<accession>A0A0U5GHZ9</accession>
<gene>
    <name evidence="8" type="ORF">ASPCAL13591</name>
</gene>
<reference evidence="9" key="1">
    <citation type="journal article" date="2016" name="Genome Announc.">
        <title>Draft genome sequences of fungus Aspergillus calidoustus.</title>
        <authorList>
            <person name="Horn F."/>
            <person name="Linde J."/>
            <person name="Mattern D.J."/>
            <person name="Walther G."/>
            <person name="Guthke R."/>
            <person name="Scherlach K."/>
            <person name="Martin K."/>
            <person name="Brakhage A.A."/>
            <person name="Petzke L."/>
            <person name="Valiante V."/>
        </authorList>
    </citation>
    <scope>NUCLEOTIDE SEQUENCE [LARGE SCALE GENOMIC DNA]</scope>
    <source>
        <strain evidence="9">SF006504</strain>
    </source>
</reference>
<dbReference type="AlphaFoldDB" id="A0A0U5GHZ9"/>
<sequence>MESMDAQMDLKKHYVLDDNGRPISIASSSQPFSIDDIRTCAICRGSLRKVSRYGRLVRRALLDEATKKFILYLNQKYVPMAQDLPRCISKLQSEELRARAKVTANQVFRASVKTRIEGPPEHQVRLMIGHVSKYDKGRWKELIALRGRVTEYKSRVRIEEQPFDQVRNMVDDARRRKRTPGQFEFDANVLQTKGHLQATALLLRLDMALLADFLSLRKLVLPAAARESDLYVNLGEYRKESRQLITNAARSRRILQEAEGNIFLAQFCALERQNLTEPTQAETLLQQGTAAIDEAERLCHLHAQQTRGVLEEIEGTRAMLRGSEFYTPVTNEERMAVLAAMAREFRGTGHWYYCENGHPFTIGECGGAMELSRCPECGAAVGGQQHETTAGVTHARDLENALREMHL</sequence>
<dbReference type="GO" id="GO:0005737">
    <property type="term" value="C:cytoplasm"/>
    <property type="evidence" value="ECO:0007669"/>
    <property type="project" value="UniProtKB-SubCell"/>
</dbReference>
<dbReference type="EMBL" id="CDMC01000018">
    <property type="protein sequence ID" value="CEL10472.1"/>
    <property type="molecule type" value="Genomic_DNA"/>
</dbReference>
<keyword evidence="6" id="KW-0391">Immunity</keyword>
<evidence type="ECO:0000256" key="2">
    <source>
        <dbReference type="ARBA" id="ARBA00022490"/>
    </source>
</evidence>
<dbReference type="Proteomes" id="UP000054771">
    <property type="component" value="Unassembled WGS sequence"/>
</dbReference>
<evidence type="ECO:0000259" key="7">
    <source>
        <dbReference type="PROSITE" id="PS51981"/>
    </source>
</evidence>
<evidence type="ECO:0000313" key="9">
    <source>
        <dbReference type="Proteomes" id="UP000054771"/>
    </source>
</evidence>
<feature type="domain" description="RZ-type" evidence="7">
    <location>
        <begin position="329"/>
        <end position="404"/>
    </location>
</feature>
<evidence type="ECO:0000256" key="1">
    <source>
        <dbReference type="ARBA" id="ARBA00004496"/>
    </source>
</evidence>
<dbReference type="OrthoDB" id="2423195at2759"/>
<evidence type="ECO:0000313" key="8">
    <source>
        <dbReference type="EMBL" id="CEL10472.1"/>
    </source>
</evidence>
<dbReference type="STRING" id="454130.A0A0U5GHZ9"/>
<keyword evidence="2" id="KW-0963">Cytoplasm</keyword>
<keyword evidence="5" id="KW-0862">Zinc</keyword>
<name>A0A0U5GHZ9_ASPCI</name>
<keyword evidence="3" id="KW-0479">Metal-binding</keyword>
<comment type="subcellular location">
    <subcellularLocation>
        <location evidence="1">Cytoplasm</location>
    </subcellularLocation>
</comment>
<proteinExistence type="predicted"/>
<dbReference type="GO" id="GO:0002376">
    <property type="term" value="P:immune system process"/>
    <property type="evidence" value="ECO:0007669"/>
    <property type="project" value="UniProtKB-KW"/>
</dbReference>
<evidence type="ECO:0000256" key="5">
    <source>
        <dbReference type="ARBA" id="ARBA00022833"/>
    </source>
</evidence>
<protein>
    <recommendedName>
        <fullName evidence="7">RZ-type domain-containing protein</fullName>
    </recommendedName>
</protein>
<evidence type="ECO:0000256" key="6">
    <source>
        <dbReference type="ARBA" id="ARBA00022859"/>
    </source>
</evidence>
<dbReference type="GO" id="GO:0008270">
    <property type="term" value="F:zinc ion binding"/>
    <property type="evidence" value="ECO:0007669"/>
    <property type="project" value="UniProtKB-KW"/>
</dbReference>